<evidence type="ECO:0000313" key="3">
    <source>
        <dbReference type="Proteomes" id="UP000025047"/>
    </source>
</evidence>
<gene>
    <name evidence="2" type="ORF">Lokhon_00985</name>
</gene>
<dbReference type="AlphaFoldDB" id="A0A017HEH9"/>
<dbReference type="EMBL" id="APGJ01000004">
    <property type="protein sequence ID" value="EYD72194.1"/>
    <property type="molecule type" value="Genomic_DNA"/>
</dbReference>
<proteinExistence type="inferred from homology"/>
<accession>A0A017HEH9</accession>
<evidence type="ECO:0000313" key="2">
    <source>
        <dbReference type="EMBL" id="EYD72194.1"/>
    </source>
</evidence>
<dbReference type="RefSeq" id="WP_017928134.1">
    <property type="nucleotide sequence ID" value="NZ_KB822997.1"/>
</dbReference>
<dbReference type="PANTHER" id="PTHR36842">
    <property type="entry name" value="PROTEIN TOLB HOMOLOG"/>
    <property type="match status" value="1"/>
</dbReference>
<dbReference type="eggNOG" id="COG0823">
    <property type="taxonomic scope" value="Bacteria"/>
</dbReference>
<comment type="similarity">
    <text evidence="1">Belongs to the TolB family.</text>
</comment>
<dbReference type="Gene3D" id="2.120.10.30">
    <property type="entry name" value="TolB, C-terminal domain"/>
    <property type="match status" value="1"/>
</dbReference>
<evidence type="ECO:0000256" key="1">
    <source>
        <dbReference type="ARBA" id="ARBA00009820"/>
    </source>
</evidence>
<dbReference type="HOGENOM" id="CLU_056136_0_0_5"/>
<organism evidence="2 3">
    <name type="scientific">Limimaricola hongkongensis DSM 17492</name>
    <dbReference type="NCBI Taxonomy" id="1122180"/>
    <lineage>
        <taxon>Bacteria</taxon>
        <taxon>Pseudomonadati</taxon>
        <taxon>Pseudomonadota</taxon>
        <taxon>Alphaproteobacteria</taxon>
        <taxon>Rhodobacterales</taxon>
        <taxon>Paracoccaceae</taxon>
        <taxon>Limimaricola</taxon>
    </lineage>
</organism>
<dbReference type="STRING" id="1122180.Lokhon_00985"/>
<dbReference type="InterPro" id="IPR011659">
    <property type="entry name" value="WD40"/>
</dbReference>
<dbReference type="OrthoDB" id="9812921at2"/>
<dbReference type="PATRIC" id="fig|1122180.6.peg.979"/>
<reference evidence="2 3" key="1">
    <citation type="submission" date="2013-03" db="EMBL/GenBank/DDBJ databases">
        <authorList>
            <person name="Fiebig A."/>
            <person name="Goeker M."/>
            <person name="Klenk H.-P.P."/>
        </authorList>
    </citation>
    <scope>NUCLEOTIDE SEQUENCE [LARGE SCALE GENOMIC DNA]</scope>
    <source>
        <strain evidence="2 3">DSM 17492</strain>
    </source>
</reference>
<sequence length="272" mass="29538">MKSEICIWRRDGGVTLRHGCEGRVEAPNWCADGSILVNAAGRLWRLAPGSARLDPVETGFADRLNNDHAPSPDGTLIAISDKVETGASCIYLVPMAGGAPRRITRTVPSWMHGWSPDGRWLVHAGARGGGPVGIYLTEVETGAERCVTDEFDHADGPDFSVDGAWIWFNGERDGAVDIWRIRPDGTRAERMTRGAGVDWFPHPSPDGREVVHLRYPPGTVGHPADLDVALWLMPQSGGPGREIARLRGGQGSLNVPCWAPDSSGFVFIRYRA</sequence>
<dbReference type="PANTHER" id="PTHR36842:SF1">
    <property type="entry name" value="PROTEIN TOLB"/>
    <property type="match status" value="1"/>
</dbReference>
<protein>
    <submittedName>
        <fullName evidence="2">Putative TolB protein</fullName>
    </submittedName>
</protein>
<dbReference type="InterPro" id="IPR011042">
    <property type="entry name" value="6-blade_b-propeller_TolB-like"/>
</dbReference>
<dbReference type="Pfam" id="PF07676">
    <property type="entry name" value="PD40"/>
    <property type="match status" value="1"/>
</dbReference>
<keyword evidence="3" id="KW-1185">Reference proteome</keyword>
<dbReference type="Proteomes" id="UP000025047">
    <property type="component" value="Unassembled WGS sequence"/>
</dbReference>
<name>A0A017HEH9_9RHOB</name>
<comment type="caution">
    <text evidence="2">The sequence shown here is derived from an EMBL/GenBank/DDBJ whole genome shotgun (WGS) entry which is preliminary data.</text>
</comment>
<dbReference type="SUPFAM" id="SSF69304">
    <property type="entry name" value="Tricorn protease N-terminal domain"/>
    <property type="match status" value="1"/>
</dbReference>